<evidence type="ECO:0000313" key="6">
    <source>
        <dbReference type="Proteomes" id="UP000637578"/>
    </source>
</evidence>
<sequence length="346" mass="36997">MSRERGRRLTSRDVARQAGVSQATVSNVLNHPHLVAPATLARVRAAMDELGFVVDSGARRLRAGRSATLAVSVLDTGNPFWGEVVRGVTDFAATCGYVVVLGSTSESPQREAEHLRVFREQRAAGLLAAPVDPDLSGLARAAAEGLPVVLLDYQDPAGRLPFVGVDDVRGAELAVDHLLELGHRRIAFLNGPHRIGWCVDRLAGARRAASARGLDVVGTVLEVPVDALTASEGDRAMSEHVLRRSDVTAVLCVNDMVALGALRALHRGGVRVPADMSVVGYDDTAFAEMLQPSLTTVRQEPYRIGREAARLVVQAIEEPDAAPGRNRVFAPELVVRESTAPPLSRT</sequence>
<dbReference type="Gene3D" id="1.10.260.40">
    <property type="entry name" value="lambda repressor-like DNA-binding domains"/>
    <property type="match status" value="1"/>
</dbReference>
<evidence type="ECO:0000313" key="5">
    <source>
        <dbReference type="EMBL" id="GGM40548.1"/>
    </source>
</evidence>
<dbReference type="InterPro" id="IPR000843">
    <property type="entry name" value="HTH_LacI"/>
</dbReference>
<keyword evidence="1" id="KW-0805">Transcription regulation</keyword>
<evidence type="ECO:0000256" key="1">
    <source>
        <dbReference type="ARBA" id="ARBA00023015"/>
    </source>
</evidence>
<dbReference type="PROSITE" id="PS50932">
    <property type="entry name" value="HTH_LACI_2"/>
    <property type="match status" value="1"/>
</dbReference>
<evidence type="ECO:0000256" key="2">
    <source>
        <dbReference type="ARBA" id="ARBA00023125"/>
    </source>
</evidence>
<dbReference type="InterPro" id="IPR010982">
    <property type="entry name" value="Lambda_DNA-bd_dom_sf"/>
</dbReference>
<protein>
    <submittedName>
        <fullName evidence="5">LacI family transcriptional regulator</fullName>
    </submittedName>
</protein>
<dbReference type="SUPFAM" id="SSF53822">
    <property type="entry name" value="Periplasmic binding protein-like I"/>
    <property type="match status" value="1"/>
</dbReference>
<dbReference type="PRINTS" id="PR00036">
    <property type="entry name" value="HTHLACI"/>
</dbReference>
<evidence type="ECO:0000259" key="4">
    <source>
        <dbReference type="PROSITE" id="PS50932"/>
    </source>
</evidence>
<dbReference type="Pfam" id="PF13377">
    <property type="entry name" value="Peripla_BP_3"/>
    <property type="match status" value="1"/>
</dbReference>
<reference evidence="5" key="1">
    <citation type="journal article" date="2014" name="Int. J. Syst. Evol. Microbiol.">
        <title>Complete genome sequence of Corynebacterium casei LMG S-19264T (=DSM 44701T), isolated from a smear-ripened cheese.</title>
        <authorList>
            <consortium name="US DOE Joint Genome Institute (JGI-PGF)"/>
            <person name="Walter F."/>
            <person name="Albersmeier A."/>
            <person name="Kalinowski J."/>
            <person name="Ruckert C."/>
        </authorList>
    </citation>
    <scope>NUCLEOTIDE SEQUENCE</scope>
    <source>
        <strain evidence="5">CGMCC 4.5737</strain>
    </source>
</reference>
<proteinExistence type="predicted"/>
<dbReference type="GO" id="GO:0003700">
    <property type="term" value="F:DNA-binding transcription factor activity"/>
    <property type="evidence" value="ECO:0007669"/>
    <property type="project" value="TreeGrafter"/>
</dbReference>
<accession>A0A8J3CAV4</accession>
<dbReference type="SUPFAM" id="SSF47413">
    <property type="entry name" value="lambda repressor-like DNA-binding domains"/>
    <property type="match status" value="1"/>
</dbReference>
<dbReference type="GO" id="GO:0000976">
    <property type="term" value="F:transcription cis-regulatory region binding"/>
    <property type="evidence" value="ECO:0007669"/>
    <property type="project" value="TreeGrafter"/>
</dbReference>
<keyword evidence="6" id="KW-1185">Reference proteome</keyword>
<gene>
    <name evidence="5" type="primary">lacI</name>
    <name evidence="5" type="ORF">GCM10012275_09400</name>
</gene>
<feature type="domain" description="HTH lacI-type" evidence="4">
    <location>
        <begin position="9"/>
        <end position="63"/>
    </location>
</feature>
<dbReference type="InterPro" id="IPR046335">
    <property type="entry name" value="LacI/GalR-like_sensor"/>
</dbReference>
<dbReference type="PANTHER" id="PTHR30146:SF109">
    <property type="entry name" value="HTH-TYPE TRANSCRIPTIONAL REGULATOR GALS"/>
    <property type="match status" value="1"/>
</dbReference>
<dbReference type="SMART" id="SM00354">
    <property type="entry name" value="HTH_LACI"/>
    <property type="match status" value="1"/>
</dbReference>
<dbReference type="InterPro" id="IPR028082">
    <property type="entry name" value="Peripla_BP_I"/>
</dbReference>
<dbReference type="Pfam" id="PF00356">
    <property type="entry name" value="LacI"/>
    <property type="match status" value="1"/>
</dbReference>
<comment type="caution">
    <text evidence="5">The sequence shown here is derived from an EMBL/GenBank/DDBJ whole genome shotgun (WGS) entry which is preliminary data.</text>
</comment>
<dbReference type="EMBL" id="BMMK01000002">
    <property type="protein sequence ID" value="GGM40548.1"/>
    <property type="molecule type" value="Genomic_DNA"/>
</dbReference>
<keyword evidence="2" id="KW-0238">DNA-binding</keyword>
<keyword evidence="3" id="KW-0804">Transcription</keyword>
<evidence type="ECO:0000256" key="3">
    <source>
        <dbReference type="ARBA" id="ARBA00023163"/>
    </source>
</evidence>
<name>A0A8J3CAV4_9PSEU</name>
<dbReference type="Proteomes" id="UP000637578">
    <property type="component" value="Unassembled WGS sequence"/>
</dbReference>
<dbReference type="Gene3D" id="3.40.50.2300">
    <property type="match status" value="2"/>
</dbReference>
<dbReference type="CDD" id="cd01392">
    <property type="entry name" value="HTH_LacI"/>
    <property type="match status" value="1"/>
</dbReference>
<reference evidence="5" key="2">
    <citation type="submission" date="2020-09" db="EMBL/GenBank/DDBJ databases">
        <authorList>
            <person name="Sun Q."/>
            <person name="Zhou Y."/>
        </authorList>
    </citation>
    <scope>NUCLEOTIDE SEQUENCE</scope>
    <source>
        <strain evidence="5">CGMCC 4.5737</strain>
    </source>
</reference>
<dbReference type="PANTHER" id="PTHR30146">
    <property type="entry name" value="LACI-RELATED TRANSCRIPTIONAL REPRESSOR"/>
    <property type="match status" value="1"/>
</dbReference>
<organism evidence="5 6">
    <name type="scientific">Longimycelium tulufanense</name>
    <dbReference type="NCBI Taxonomy" id="907463"/>
    <lineage>
        <taxon>Bacteria</taxon>
        <taxon>Bacillati</taxon>
        <taxon>Actinomycetota</taxon>
        <taxon>Actinomycetes</taxon>
        <taxon>Pseudonocardiales</taxon>
        <taxon>Pseudonocardiaceae</taxon>
        <taxon>Longimycelium</taxon>
    </lineage>
</organism>
<dbReference type="RefSeq" id="WP_189054135.1">
    <property type="nucleotide sequence ID" value="NZ_BMMK01000002.1"/>
</dbReference>
<dbReference type="AlphaFoldDB" id="A0A8J3CAV4"/>